<dbReference type="Proteomes" id="UP000284296">
    <property type="component" value="Unassembled WGS sequence"/>
</dbReference>
<name>A0A395UZG7_9FIRM</name>
<evidence type="ECO:0000313" key="5">
    <source>
        <dbReference type="Proteomes" id="UP000284296"/>
    </source>
</evidence>
<evidence type="ECO:0000256" key="1">
    <source>
        <dbReference type="SAM" id="Phobius"/>
    </source>
</evidence>
<dbReference type="Proteomes" id="UP000266066">
    <property type="component" value="Unassembled WGS sequence"/>
</dbReference>
<feature type="transmembrane region" description="Helical" evidence="1">
    <location>
        <begin position="6"/>
        <end position="29"/>
    </location>
</feature>
<keyword evidence="1" id="KW-0472">Membrane</keyword>
<sequence>MWYVWFFDGIGSTIVSLIAGAIIGGFTGYKIGIHKKIKLIQKAGNSSEQNQTIELNGESDDTNTSYNVNVNMEQKAKNNAKQTQIGGVRNGRS</sequence>
<comment type="caution">
    <text evidence="2">The sequence shown here is derived from an EMBL/GenBank/DDBJ whole genome shotgun (WGS) entry which is preliminary data.</text>
</comment>
<keyword evidence="1" id="KW-0812">Transmembrane</keyword>
<proteinExistence type="predicted"/>
<dbReference type="EMBL" id="QRUJ01000018">
    <property type="protein sequence ID" value="RGR52798.1"/>
    <property type="molecule type" value="Genomic_DNA"/>
</dbReference>
<protein>
    <submittedName>
        <fullName evidence="2">Uncharacterized protein</fullName>
    </submittedName>
</protein>
<reference evidence="4 5" key="1">
    <citation type="submission" date="2018-08" db="EMBL/GenBank/DDBJ databases">
        <title>A genome reference for cultivated species of the human gut microbiota.</title>
        <authorList>
            <person name="Zou Y."/>
            <person name="Xue W."/>
            <person name="Luo G."/>
        </authorList>
    </citation>
    <scope>NUCLEOTIDE SEQUENCE [LARGE SCALE GENOMIC DNA]</scope>
    <source>
        <strain evidence="3 5">AF18-16LB</strain>
        <strain evidence="2 4">AF25-15</strain>
    </source>
</reference>
<accession>A0A395UZG7</accession>
<organism evidence="2 4">
    <name type="scientific">Agathobacter rectalis</name>
    <dbReference type="NCBI Taxonomy" id="39491"/>
    <lineage>
        <taxon>Bacteria</taxon>
        <taxon>Bacillati</taxon>
        <taxon>Bacillota</taxon>
        <taxon>Clostridia</taxon>
        <taxon>Lachnospirales</taxon>
        <taxon>Lachnospiraceae</taxon>
        <taxon>Agathobacter</taxon>
    </lineage>
</organism>
<dbReference type="RefSeq" id="WP_118004300.1">
    <property type="nucleotide sequence ID" value="NZ_QRUJ01000018.1"/>
</dbReference>
<evidence type="ECO:0000313" key="4">
    <source>
        <dbReference type="Proteomes" id="UP000266066"/>
    </source>
</evidence>
<dbReference type="EMBL" id="QRXG01000017">
    <property type="protein sequence ID" value="RGT80394.1"/>
    <property type="molecule type" value="Genomic_DNA"/>
</dbReference>
<evidence type="ECO:0000313" key="3">
    <source>
        <dbReference type="EMBL" id="RGT80394.1"/>
    </source>
</evidence>
<keyword evidence="1" id="KW-1133">Transmembrane helix</keyword>
<evidence type="ECO:0000313" key="2">
    <source>
        <dbReference type="EMBL" id="RGR52798.1"/>
    </source>
</evidence>
<gene>
    <name evidence="3" type="ORF">DWX06_10455</name>
    <name evidence="2" type="ORF">DWY38_13275</name>
</gene>
<dbReference type="AlphaFoldDB" id="A0A395UZG7"/>